<dbReference type="PROSITE" id="PS50006">
    <property type="entry name" value="FHA_DOMAIN"/>
    <property type="match status" value="1"/>
</dbReference>
<sequence length="260" mass="29908">MEKFKVPIAPTSCGKSESLLKVVDNDDTKATLEANSKTTFEECPADKKVQCNPYKIPPWSTKCASKNCKYSFEILKSGQIIEKIEDLQEKAFWTFGRLSENDIEMAHPTISRFHAILQYKPKETTSENLNSSDTSEEIPEGWYVYDLDSTHGTFLNKQRIPAKVFIRIRVGHILRLGASTRSYILQGPVEDEEPESDLSVTELKIKRQEELEALALERERKNTEAEERARTDGCSWAFKFHQTWLRYVNSCLDLLDARDF</sequence>
<dbReference type="Pfam" id="PF00498">
    <property type="entry name" value="FHA"/>
    <property type="match status" value="1"/>
</dbReference>
<dbReference type="EnsemblMetazoa" id="GBRI007304-RA">
    <property type="protein sequence ID" value="GBRI007304-PA"/>
    <property type="gene ID" value="GBRI007304"/>
</dbReference>
<dbReference type="AlphaFoldDB" id="A0A1A9W5U4"/>
<feature type="domain" description="FHA" evidence="1">
    <location>
        <begin position="93"/>
        <end position="160"/>
    </location>
</feature>
<evidence type="ECO:0000313" key="3">
    <source>
        <dbReference type="Proteomes" id="UP000091820"/>
    </source>
</evidence>
<dbReference type="InterPro" id="IPR008984">
    <property type="entry name" value="SMAD_FHA_dom_sf"/>
</dbReference>
<name>A0A1A9W5U4_9MUSC</name>
<dbReference type="FunFam" id="2.60.200.20:FF:000071">
    <property type="entry name" value="AGAP004588-PA"/>
    <property type="match status" value="1"/>
</dbReference>
<proteinExistence type="predicted"/>
<organism evidence="2 3">
    <name type="scientific">Glossina brevipalpis</name>
    <dbReference type="NCBI Taxonomy" id="37001"/>
    <lineage>
        <taxon>Eukaryota</taxon>
        <taxon>Metazoa</taxon>
        <taxon>Ecdysozoa</taxon>
        <taxon>Arthropoda</taxon>
        <taxon>Hexapoda</taxon>
        <taxon>Insecta</taxon>
        <taxon>Pterygota</taxon>
        <taxon>Neoptera</taxon>
        <taxon>Endopterygota</taxon>
        <taxon>Diptera</taxon>
        <taxon>Brachycera</taxon>
        <taxon>Muscomorpha</taxon>
        <taxon>Hippoboscoidea</taxon>
        <taxon>Glossinidae</taxon>
        <taxon>Glossina</taxon>
    </lineage>
</organism>
<reference evidence="3" key="1">
    <citation type="submission" date="2014-03" db="EMBL/GenBank/DDBJ databases">
        <authorList>
            <person name="Aksoy S."/>
            <person name="Warren W."/>
            <person name="Wilson R.K."/>
        </authorList>
    </citation>
    <scope>NUCLEOTIDE SEQUENCE [LARGE SCALE GENOMIC DNA]</scope>
    <source>
        <strain evidence="3">IAEA</strain>
    </source>
</reference>
<dbReference type="Proteomes" id="UP000091820">
    <property type="component" value="Unassembled WGS sequence"/>
</dbReference>
<protein>
    <submittedName>
        <fullName evidence="2">FHA domain-containing protein</fullName>
    </submittedName>
</protein>
<evidence type="ECO:0000313" key="2">
    <source>
        <dbReference type="EnsemblMetazoa" id="GBRI007304-PA"/>
    </source>
</evidence>
<evidence type="ECO:0000259" key="1">
    <source>
        <dbReference type="PROSITE" id="PS50006"/>
    </source>
</evidence>
<reference evidence="2" key="2">
    <citation type="submission" date="2020-05" db="UniProtKB">
        <authorList>
            <consortium name="EnsemblMetazoa"/>
        </authorList>
    </citation>
    <scope>IDENTIFICATION</scope>
    <source>
        <strain evidence="2">IAEA</strain>
    </source>
</reference>
<keyword evidence="3" id="KW-1185">Reference proteome</keyword>
<dbReference type="CDD" id="cd22677">
    <property type="entry name" value="FHA_Kanadaptin"/>
    <property type="match status" value="1"/>
</dbReference>
<dbReference type="Gene3D" id="2.60.200.20">
    <property type="match status" value="1"/>
</dbReference>
<accession>A0A1A9W5U4</accession>
<dbReference type="InterPro" id="IPR050923">
    <property type="entry name" value="Cell_Proc_Reg/RNA_Proc"/>
</dbReference>
<dbReference type="InterPro" id="IPR000253">
    <property type="entry name" value="FHA_dom"/>
</dbReference>
<dbReference type="SMART" id="SM00240">
    <property type="entry name" value="FHA"/>
    <property type="match status" value="1"/>
</dbReference>
<dbReference type="PANTHER" id="PTHR23308">
    <property type="entry name" value="NUCLEAR INHIBITOR OF PROTEIN PHOSPHATASE-1"/>
    <property type="match status" value="1"/>
</dbReference>
<dbReference type="SUPFAM" id="SSF49879">
    <property type="entry name" value="SMAD/FHA domain"/>
    <property type="match status" value="1"/>
</dbReference>
<dbReference type="VEuPathDB" id="VectorBase:GBRI007304"/>